<dbReference type="STRING" id="1611254.A0A2G5VAN9"/>
<dbReference type="PROSITE" id="PS50097">
    <property type="entry name" value="BTB"/>
    <property type="match status" value="1"/>
</dbReference>
<dbReference type="SUPFAM" id="SSF54695">
    <property type="entry name" value="POZ domain"/>
    <property type="match status" value="1"/>
</dbReference>
<dbReference type="Pfam" id="PF00651">
    <property type="entry name" value="BTB"/>
    <property type="match status" value="1"/>
</dbReference>
<dbReference type="InterPro" id="IPR000210">
    <property type="entry name" value="BTB/POZ_dom"/>
</dbReference>
<dbReference type="Gene3D" id="3.30.710.10">
    <property type="entry name" value="Potassium Channel Kv1.1, Chain A"/>
    <property type="match status" value="1"/>
</dbReference>
<proteinExistence type="predicted"/>
<reference evidence="3" key="1">
    <citation type="submission" date="2017-10" db="EMBL/GenBank/DDBJ databases">
        <title>Rapid genome shrinkage in a self-fertile nematode reveals novel sperm competition proteins.</title>
        <authorList>
            <person name="Yin D."/>
            <person name="Schwarz E.M."/>
            <person name="Thomas C.G."/>
            <person name="Felde R.L."/>
            <person name="Korf I.F."/>
            <person name="Cutter A.D."/>
            <person name="Schartner C.M."/>
            <person name="Ralston E.J."/>
            <person name="Meyer B.J."/>
            <person name="Haag E.S."/>
        </authorList>
    </citation>
    <scope>NUCLEOTIDE SEQUENCE [LARGE SCALE GENOMIC DNA]</scope>
    <source>
        <strain evidence="3">JU1422</strain>
    </source>
</reference>
<evidence type="ECO:0000313" key="3">
    <source>
        <dbReference type="Proteomes" id="UP000230233"/>
    </source>
</evidence>
<dbReference type="Proteomes" id="UP000230233">
    <property type="component" value="Chromosome II"/>
</dbReference>
<protein>
    <recommendedName>
        <fullName evidence="1">BTB domain-containing protein</fullName>
    </recommendedName>
</protein>
<gene>
    <name evidence="2" type="primary">Cnig_chr_II.g7683</name>
    <name evidence="2" type="ORF">B9Z55_007683</name>
</gene>
<comment type="caution">
    <text evidence="2">The sequence shown here is derived from an EMBL/GenBank/DDBJ whole genome shotgun (WGS) entry which is preliminary data.</text>
</comment>
<dbReference type="EMBL" id="PDUG01000002">
    <property type="protein sequence ID" value="PIC48855.1"/>
    <property type="molecule type" value="Genomic_DNA"/>
</dbReference>
<dbReference type="CDD" id="cd18186">
    <property type="entry name" value="BTB_POZ_ZBTB_KLHL-like"/>
    <property type="match status" value="1"/>
</dbReference>
<dbReference type="PANTHER" id="PTHR22744:SF14">
    <property type="entry name" value="BTB DOMAIN-CONTAINING PROTEIN-RELATED"/>
    <property type="match status" value="1"/>
</dbReference>
<dbReference type="OrthoDB" id="409824at2759"/>
<evidence type="ECO:0000313" key="2">
    <source>
        <dbReference type="EMBL" id="PIC48855.1"/>
    </source>
</evidence>
<dbReference type="AlphaFoldDB" id="A0A2G5VAN9"/>
<keyword evidence="3" id="KW-1185">Reference proteome</keyword>
<feature type="domain" description="BTB" evidence="1">
    <location>
        <begin position="137"/>
        <end position="204"/>
    </location>
</feature>
<accession>A0A2G5VAN9</accession>
<dbReference type="InterPro" id="IPR011333">
    <property type="entry name" value="SKP1/BTB/POZ_sf"/>
</dbReference>
<sequence length="295" mass="33743">MSSAVIQYNSGYNGISVHTDFLGTNTANGLKCDFHGNMDLLNHSMNLTWKFDWIGTPNSKKPDFWTGTIIVKSGSQHFTRSEYEIELSDEEMVVNKAISGHPLTGVGAYFEYSLTPNYHEIEEEIRMNELFKPSEQHDAVLAIGQTKLHVSKAFLSYHSEFFKTLFSSKSTVNQLREIPIKDVAFKNFALLLSSFYPNPVFPNDKTAEKLLEMSRRFSVSSVTGIVEYHLIHNSRIPNYKLIWLADEYKMTELLEKCVQNIDSIEATKELQKSPEYAKLSNDAKVMVLDRIMQFI</sequence>
<evidence type="ECO:0000259" key="1">
    <source>
        <dbReference type="PROSITE" id="PS50097"/>
    </source>
</evidence>
<name>A0A2G5VAN9_9PELO</name>
<dbReference type="SMART" id="SM00225">
    <property type="entry name" value="BTB"/>
    <property type="match status" value="1"/>
</dbReference>
<organism evidence="2 3">
    <name type="scientific">Caenorhabditis nigoni</name>
    <dbReference type="NCBI Taxonomy" id="1611254"/>
    <lineage>
        <taxon>Eukaryota</taxon>
        <taxon>Metazoa</taxon>
        <taxon>Ecdysozoa</taxon>
        <taxon>Nematoda</taxon>
        <taxon>Chromadorea</taxon>
        <taxon>Rhabditida</taxon>
        <taxon>Rhabditina</taxon>
        <taxon>Rhabditomorpha</taxon>
        <taxon>Rhabditoidea</taxon>
        <taxon>Rhabditidae</taxon>
        <taxon>Peloderinae</taxon>
        <taxon>Caenorhabditis</taxon>
    </lineage>
</organism>
<dbReference type="PANTHER" id="PTHR22744">
    <property type="entry name" value="HELIX LOOP HELIX PROTEIN 21-RELATED"/>
    <property type="match status" value="1"/>
</dbReference>